<dbReference type="EMBL" id="JAGIOI010000001">
    <property type="protein sequence ID" value="MBP2413737.1"/>
    <property type="molecule type" value="Genomic_DNA"/>
</dbReference>
<dbReference type="SUPFAM" id="SSF53448">
    <property type="entry name" value="Nucleotide-diphospho-sugar transferases"/>
    <property type="match status" value="1"/>
</dbReference>
<reference evidence="4 5" key="1">
    <citation type="submission" date="2021-03" db="EMBL/GenBank/DDBJ databases">
        <title>Sequencing the genomes of 1000 actinobacteria strains.</title>
        <authorList>
            <person name="Klenk H.-P."/>
        </authorList>
    </citation>
    <scope>NUCLEOTIDE SEQUENCE [LARGE SCALE GENOMIC DNA]</scope>
    <source>
        <strain evidence="4 5">DSM 16005</strain>
    </source>
</reference>
<evidence type="ECO:0000313" key="5">
    <source>
        <dbReference type="Proteomes" id="UP000711614"/>
    </source>
</evidence>
<sequence>MPSSPQVSIIMPCFNAAATVERAISSVLAQTFTDFELFVVNDASTDNSVELVKALGAATGDARVTLIDMPRNVGPSGVRNEALRAATGTFVAFLDSDDEYLPGFLAHHVGALGSDFDISMAGHVVVRPDGSESTRHSAFIGQSTGHEAVRAAMLDEILPFAWDKVYRRTLFSDVAFPEGSTRFEDMTINILLDSRARKVTSSPVPLNRYYISSGSLTWGRIPARSDADLALADLHQHLPLELRTGSYAKPYATMRLLITMLTAQSAIMKLAAQPAAQATVDDCRRALRPAWIAGAATVKPKFAAAALLLKAAPSTFAKIYLKHSAQSYGLE</sequence>
<evidence type="ECO:0000259" key="3">
    <source>
        <dbReference type="Pfam" id="PF00535"/>
    </source>
</evidence>
<comment type="caution">
    <text evidence="4">The sequence shown here is derived from an EMBL/GenBank/DDBJ whole genome shotgun (WGS) entry which is preliminary data.</text>
</comment>
<proteinExistence type="predicted"/>
<keyword evidence="5" id="KW-1185">Reference proteome</keyword>
<dbReference type="InterPro" id="IPR029044">
    <property type="entry name" value="Nucleotide-diphossugar_trans"/>
</dbReference>
<evidence type="ECO:0000256" key="1">
    <source>
        <dbReference type="ARBA" id="ARBA00022676"/>
    </source>
</evidence>
<dbReference type="Proteomes" id="UP000711614">
    <property type="component" value="Unassembled WGS sequence"/>
</dbReference>
<dbReference type="Pfam" id="PF00535">
    <property type="entry name" value="Glycos_transf_2"/>
    <property type="match status" value="1"/>
</dbReference>
<organism evidence="4 5">
    <name type="scientific">Arthrobacter stackebrandtii</name>
    <dbReference type="NCBI Taxonomy" id="272161"/>
    <lineage>
        <taxon>Bacteria</taxon>
        <taxon>Bacillati</taxon>
        <taxon>Actinomycetota</taxon>
        <taxon>Actinomycetes</taxon>
        <taxon>Micrococcales</taxon>
        <taxon>Micrococcaceae</taxon>
        <taxon>Arthrobacter</taxon>
    </lineage>
</organism>
<feature type="domain" description="Glycosyltransferase 2-like" evidence="3">
    <location>
        <begin position="8"/>
        <end position="161"/>
    </location>
</feature>
<evidence type="ECO:0000256" key="2">
    <source>
        <dbReference type="ARBA" id="ARBA00022679"/>
    </source>
</evidence>
<accession>A0ABS4YY62</accession>
<gene>
    <name evidence="4" type="ORF">JOF48_002536</name>
</gene>
<evidence type="ECO:0000313" key="4">
    <source>
        <dbReference type="EMBL" id="MBP2413737.1"/>
    </source>
</evidence>
<protein>
    <submittedName>
        <fullName evidence="4">Glycosyltransferase involved in cell wall biosynthesis</fullName>
    </submittedName>
</protein>
<keyword evidence="1" id="KW-0328">Glycosyltransferase</keyword>
<dbReference type="RefSeq" id="WP_209681247.1">
    <property type="nucleotide sequence ID" value="NZ_JAGIOI010000001.1"/>
</dbReference>
<name>A0ABS4YY62_9MICC</name>
<dbReference type="InterPro" id="IPR001173">
    <property type="entry name" value="Glyco_trans_2-like"/>
</dbReference>
<dbReference type="CDD" id="cd00761">
    <property type="entry name" value="Glyco_tranf_GTA_type"/>
    <property type="match status" value="1"/>
</dbReference>
<keyword evidence="2" id="KW-0808">Transferase</keyword>
<dbReference type="PANTHER" id="PTHR22916">
    <property type="entry name" value="GLYCOSYLTRANSFERASE"/>
    <property type="match status" value="1"/>
</dbReference>
<dbReference type="PANTHER" id="PTHR22916:SF51">
    <property type="entry name" value="GLYCOSYLTRANSFERASE EPSH-RELATED"/>
    <property type="match status" value="1"/>
</dbReference>
<dbReference type="Gene3D" id="3.90.550.10">
    <property type="entry name" value="Spore Coat Polysaccharide Biosynthesis Protein SpsA, Chain A"/>
    <property type="match status" value="1"/>
</dbReference>